<dbReference type="PANTHER" id="PTHR34120:SF2">
    <property type="entry name" value="OS01G0860900 PROTEIN"/>
    <property type="match status" value="1"/>
</dbReference>
<dbReference type="Proteomes" id="UP000639772">
    <property type="component" value="Unassembled WGS sequence"/>
</dbReference>
<protein>
    <submittedName>
        <fullName evidence="2">Uncharacterized protein</fullName>
    </submittedName>
</protein>
<evidence type="ECO:0000313" key="5">
    <source>
        <dbReference type="Proteomes" id="UP000639772"/>
    </source>
</evidence>
<dbReference type="PANTHER" id="PTHR34120">
    <property type="entry name" value="EXPRESSED PROTEIN"/>
    <property type="match status" value="1"/>
</dbReference>
<evidence type="ECO:0000256" key="1">
    <source>
        <dbReference type="SAM" id="MobiDB-lite"/>
    </source>
</evidence>
<feature type="region of interest" description="Disordered" evidence="1">
    <location>
        <begin position="97"/>
        <end position="127"/>
    </location>
</feature>
<evidence type="ECO:0000313" key="4">
    <source>
        <dbReference type="Proteomes" id="UP000636800"/>
    </source>
</evidence>
<evidence type="ECO:0000313" key="2">
    <source>
        <dbReference type="EMBL" id="KAG0492951.1"/>
    </source>
</evidence>
<feature type="compositionally biased region" description="Polar residues" evidence="1">
    <location>
        <begin position="99"/>
        <end position="122"/>
    </location>
</feature>
<organism evidence="2 4">
    <name type="scientific">Vanilla planifolia</name>
    <name type="common">Vanilla</name>
    <dbReference type="NCBI Taxonomy" id="51239"/>
    <lineage>
        <taxon>Eukaryota</taxon>
        <taxon>Viridiplantae</taxon>
        <taxon>Streptophyta</taxon>
        <taxon>Embryophyta</taxon>
        <taxon>Tracheophyta</taxon>
        <taxon>Spermatophyta</taxon>
        <taxon>Magnoliopsida</taxon>
        <taxon>Liliopsida</taxon>
        <taxon>Asparagales</taxon>
        <taxon>Orchidaceae</taxon>
        <taxon>Vanilloideae</taxon>
        <taxon>Vanilleae</taxon>
        <taxon>Vanilla</taxon>
    </lineage>
</organism>
<accession>A0A835RIV8</accession>
<dbReference type="EMBL" id="JADCNL010000002">
    <property type="protein sequence ID" value="KAG0492951.1"/>
    <property type="molecule type" value="Genomic_DNA"/>
</dbReference>
<feature type="compositionally biased region" description="Low complexity" evidence="1">
    <location>
        <begin position="48"/>
        <end position="61"/>
    </location>
</feature>
<proteinExistence type="predicted"/>
<evidence type="ECO:0000313" key="3">
    <source>
        <dbReference type="EMBL" id="KAG0495027.1"/>
    </source>
</evidence>
<sequence>MIKKSFDIITNMTLLHSTRLSVISSNASGASRRPPLRLRRKQRQGACESMTSTESMTSRETQPTQEDDPDMPAESFLLRIGEGIDWTDINALYERYDSTKGNTNPKSQHANPRQNQPSTSQRFSEHLKPKPPIIALPSKIHHAGHLGRSARRLSNALMFPEKSHSSGGKAAGPLSEPASPQVSCFGKVLTDSEREVDLGKRSGRGFWGRLVAAVGCGRPATRESREEGNRTSAGIEKTISLPGRLSATGLEEGDGIAAVPSVGLGAMKRFSSLRGSESWKLEEN</sequence>
<keyword evidence="4" id="KW-1185">Reference proteome</keyword>
<name>A0A835RIV8_VANPL</name>
<dbReference type="Proteomes" id="UP000636800">
    <property type="component" value="Chromosome 2"/>
</dbReference>
<dbReference type="EMBL" id="JADCNM010000002">
    <property type="protein sequence ID" value="KAG0495027.1"/>
    <property type="molecule type" value="Genomic_DNA"/>
</dbReference>
<reference evidence="4 5" key="1">
    <citation type="journal article" date="2020" name="Nat. Food">
        <title>A phased Vanilla planifolia genome enables genetic improvement of flavour and production.</title>
        <authorList>
            <person name="Hasing T."/>
            <person name="Tang H."/>
            <person name="Brym M."/>
            <person name="Khazi F."/>
            <person name="Huang T."/>
            <person name="Chambers A.H."/>
        </authorList>
    </citation>
    <scope>NUCLEOTIDE SEQUENCE [LARGE SCALE GENOMIC DNA]</scope>
    <source>
        <tissue evidence="2">Leaf</tissue>
    </source>
</reference>
<gene>
    <name evidence="3" type="ORF">HPP92_006021</name>
    <name evidence="2" type="ORF">HPP92_006349</name>
</gene>
<comment type="caution">
    <text evidence="2">The sequence shown here is derived from an EMBL/GenBank/DDBJ whole genome shotgun (WGS) entry which is preliminary data.</text>
</comment>
<feature type="compositionally biased region" description="Basic residues" evidence="1">
    <location>
        <begin position="34"/>
        <end position="43"/>
    </location>
</feature>
<dbReference type="AlphaFoldDB" id="A0A835RIV8"/>
<feature type="region of interest" description="Disordered" evidence="1">
    <location>
        <begin position="26"/>
        <end position="72"/>
    </location>
</feature>
<dbReference type="OrthoDB" id="696504at2759"/>
<feature type="region of interest" description="Disordered" evidence="1">
    <location>
        <begin position="161"/>
        <end position="181"/>
    </location>
</feature>